<dbReference type="InterPro" id="IPR012255">
    <property type="entry name" value="ETF_b"/>
</dbReference>
<dbReference type="PANTHER" id="PTHR21294">
    <property type="entry name" value="ELECTRON TRANSFER FLAVOPROTEIN BETA-SUBUNIT"/>
    <property type="match status" value="1"/>
</dbReference>
<keyword evidence="9" id="KW-1185">Reference proteome</keyword>
<dbReference type="SMART" id="SM00893">
    <property type="entry name" value="ETF"/>
    <property type="match status" value="1"/>
</dbReference>
<dbReference type="CDD" id="cd01714">
    <property type="entry name" value="ETF_beta"/>
    <property type="match status" value="1"/>
</dbReference>
<sequence length="254" mass="26916">MPDTAAEKKVTEDLTVDRDSVEAILNANDEWSIEEALRIKESRDDVEIVALCMGPDTAQQTVRKALSYGLDAAIQITDEAVAGSDAVATARVLAAALKDEEWDLIIMGNQSSDARSMLVPAMLAEFLDVPALTYAKRLAVGDDGAVEADRETAGGHETVQTTLPAVVSVVEAINEPRYPNFKGIMAAKKKPLETKDLAAIGLSADDAGHAGSATKVLEATPKPPKEAGEKIEDDGTGQVGAKALVDFLVEKKFI</sequence>
<evidence type="ECO:0000256" key="5">
    <source>
        <dbReference type="ARBA" id="ARBA00022982"/>
    </source>
</evidence>
<dbReference type="EMBL" id="CP031165">
    <property type="protein sequence ID" value="AXV08363.1"/>
    <property type="molecule type" value="Genomic_DNA"/>
</dbReference>
<dbReference type="InterPro" id="IPR033948">
    <property type="entry name" value="ETF_beta_N"/>
</dbReference>
<protein>
    <recommendedName>
        <fullName evidence="3">Electron transfer flavoprotein subunit beta</fullName>
    </recommendedName>
</protein>
<dbReference type="Proteomes" id="UP000264006">
    <property type="component" value="Chromosome"/>
</dbReference>
<evidence type="ECO:0000256" key="6">
    <source>
        <dbReference type="ARBA" id="ARBA00025649"/>
    </source>
</evidence>
<dbReference type="PIRSF" id="PIRSF000090">
    <property type="entry name" value="Beta-ETF"/>
    <property type="match status" value="1"/>
</dbReference>
<dbReference type="InterPro" id="IPR014729">
    <property type="entry name" value="Rossmann-like_a/b/a_fold"/>
</dbReference>
<evidence type="ECO:0000259" key="7">
    <source>
        <dbReference type="SMART" id="SM00893"/>
    </source>
</evidence>
<organism evidence="8 9">
    <name type="scientific">Euzebya pacifica</name>
    <dbReference type="NCBI Taxonomy" id="1608957"/>
    <lineage>
        <taxon>Bacteria</taxon>
        <taxon>Bacillati</taxon>
        <taxon>Actinomycetota</taxon>
        <taxon>Nitriliruptoria</taxon>
        <taxon>Euzebyales</taxon>
    </lineage>
</organism>
<evidence type="ECO:0000256" key="3">
    <source>
        <dbReference type="ARBA" id="ARBA00016797"/>
    </source>
</evidence>
<evidence type="ECO:0000256" key="2">
    <source>
        <dbReference type="ARBA" id="ARBA00011355"/>
    </source>
</evidence>
<keyword evidence="4" id="KW-0813">Transport</keyword>
<evidence type="ECO:0000313" key="8">
    <source>
        <dbReference type="EMBL" id="AXV08363.1"/>
    </source>
</evidence>
<feature type="domain" description="Electron transfer flavoprotein alpha/beta-subunit N-terminal" evidence="7">
    <location>
        <begin position="13"/>
        <end position="204"/>
    </location>
</feature>
<evidence type="ECO:0000256" key="1">
    <source>
        <dbReference type="ARBA" id="ARBA00007557"/>
    </source>
</evidence>
<dbReference type="SUPFAM" id="SSF52402">
    <property type="entry name" value="Adenine nucleotide alpha hydrolases-like"/>
    <property type="match status" value="1"/>
</dbReference>
<comment type="subunit">
    <text evidence="2">Heterodimer of an alpha and a beta subunit.</text>
</comment>
<name>A0A346Y1L6_9ACTN</name>
<dbReference type="KEGG" id="euz:DVS28_a3690"/>
<keyword evidence="5" id="KW-0249">Electron transport</keyword>
<gene>
    <name evidence="8" type="ORF">DVS28_a3690</name>
</gene>
<dbReference type="GO" id="GO:0005829">
    <property type="term" value="C:cytosol"/>
    <property type="evidence" value="ECO:0007669"/>
    <property type="project" value="TreeGrafter"/>
</dbReference>
<reference evidence="8 9" key="1">
    <citation type="submission" date="2018-09" db="EMBL/GenBank/DDBJ databases">
        <title>Complete genome sequence of Euzebya sp. DY32-46 isolated from seawater of Pacific Ocean.</title>
        <authorList>
            <person name="Xu L."/>
            <person name="Wu Y.-H."/>
            <person name="Xu X.-W."/>
        </authorList>
    </citation>
    <scope>NUCLEOTIDE SEQUENCE [LARGE SCALE GENOMIC DNA]</scope>
    <source>
        <strain evidence="8 9">DY32-46</strain>
    </source>
</reference>
<dbReference type="InterPro" id="IPR014730">
    <property type="entry name" value="ETF_a/b_N"/>
</dbReference>
<comment type="function">
    <text evidence="6">The electron transfer flavoprotein serves as a specific electron acceptor for other dehydrogenases. It transfers the electrons to the main respiratory chain via ETF-ubiquinone oxidoreductase (ETF dehydrogenase).</text>
</comment>
<proteinExistence type="inferred from homology"/>
<comment type="similarity">
    <text evidence="1">Belongs to the ETF beta-subunit/FixA family.</text>
</comment>
<evidence type="ECO:0000256" key="4">
    <source>
        <dbReference type="ARBA" id="ARBA00022448"/>
    </source>
</evidence>
<dbReference type="Gene3D" id="3.40.50.620">
    <property type="entry name" value="HUPs"/>
    <property type="match status" value="1"/>
</dbReference>
<evidence type="ECO:0000313" key="9">
    <source>
        <dbReference type="Proteomes" id="UP000264006"/>
    </source>
</evidence>
<accession>A0A346Y1L6</accession>
<dbReference type="AlphaFoldDB" id="A0A346Y1L6"/>
<dbReference type="PANTHER" id="PTHR21294:SF8">
    <property type="entry name" value="ELECTRON TRANSFER FLAVOPROTEIN SUBUNIT BETA"/>
    <property type="match status" value="1"/>
</dbReference>
<dbReference type="GO" id="GO:0009055">
    <property type="term" value="F:electron transfer activity"/>
    <property type="evidence" value="ECO:0007669"/>
    <property type="project" value="InterPro"/>
</dbReference>
<dbReference type="Pfam" id="PF01012">
    <property type="entry name" value="ETF"/>
    <property type="match status" value="1"/>
</dbReference>